<dbReference type="AlphaFoldDB" id="A0A317G8G8"/>
<accession>A0A317G8G8</accession>
<evidence type="ECO:0000256" key="1">
    <source>
        <dbReference type="SAM" id="MobiDB-lite"/>
    </source>
</evidence>
<dbReference type="EMBL" id="NXNG01000001">
    <property type="protein sequence ID" value="PWT29123.1"/>
    <property type="molecule type" value="Genomic_DNA"/>
</dbReference>
<sequence>MILRYSEKRKRDHDPVQNSSEQNITTVDINNYDSWLKAATVGDYYSFSGTAIYVSEDYYGKGYICVRLFNTKTNNKECRIIIYTTKDISSKISVDDMIKSSGKCTGRDDTNLPIITTNDISIIK</sequence>
<reference evidence="2 3" key="1">
    <citation type="submission" date="2017-09" db="EMBL/GenBank/DDBJ databases">
        <title>High-quality draft genome sequence of Butyrivibrio fibrisolvens INBov1, isolated from cow rumen.</title>
        <authorList>
            <person name="Rodriguez Hernaez J."/>
            <person name="Rivarola M."/>
            <person name="Paniego N."/>
            <person name="Cravero S."/>
            <person name="Ceron Cucchi M."/>
            <person name="Martinez M.C."/>
        </authorList>
    </citation>
    <scope>NUCLEOTIDE SEQUENCE [LARGE SCALE GENOMIC DNA]</scope>
    <source>
        <strain evidence="2 3">INBov1</strain>
    </source>
</reference>
<evidence type="ECO:0000313" key="3">
    <source>
        <dbReference type="Proteomes" id="UP000245488"/>
    </source>
</evidence>
<dbReference type="RefSeq" id="WP_110074102.1">
    <property type="nucleotide sequence ID" value="NZ_CM009896.1"/>
</dbReference>
<gene>
    <name evidence="2" type="ORF">CPT75_19430</name>
</gene>
<protein>
    <submittedName>
        <fullName evidence="2">Uncharacterized protein</fullName>
    </submittedName>
</protein>
<proteinExistence type="predicted"/>
<comment type="caution">
    <text evidence="2">The sequence shown here is derived from an EMBL/GenBank/DDBJ whole genome shotgun (WGS) entry which is preliminary data.</text>
</comment>
<organism evidence="2 3">
    <name type="scientific">Butyrivibrio fibrisolvens</name>
    <dbReference type="NCBI Taxonomy" id="831"/>
    <lineage>
        <taxon>Bacteria</taxon>
        <taxon>Bacillati</taxon>
        <taxon>Bacillota</taxon>
        <taxon>Clostridia</taxon>
        <taxon>Lachnospirales</taxon>
        <taxon>Lachnospiraceae</taxon>
        <taxon>Butyrivibrio</taxon>
    </lineage>
</organism>
<feature type="region of interest" description="Disordered" evidence="1">
    <location>
        <begin position="1"/>
        <end position="22"/>
    </location>
</feature>
<name>A0A317G8G8_BUTFI</name>
<keyword evidence="3" id="KW-1185">Reference proteome</keyword>
<evidence type="ECO:0000313" key="2">
    <source>
        <dbReference type="EMBL" id="PWT29123.1"/>
    </source>
</evidence>
<dbReference type="Proteomes" id="UP000245488">
    <property type="component" value="Chromosome"/>
</dbReference>